<gene>
    <name evidence="1" type="ORF">RMW62_11940</name>
</gene>
<evidence type="ECO:0000313" key="1">
    <source>
        <dbReference type="EMBL" id="MDT0249787.1"/>
    </source>
</evidence>
<dbReference type="AlphaFoldDB" id="A0A0X8K1M0"/>
<accession>A0A0X8K1M0</accession>
<dbReference type="EMBL" id="JAMZMH010000018">
    <property type="protein sequence ID" value="MDT0249787.1"/>
    <property type="molecule type" value="Genomic_DNA"/>
</dbReference>
<protein>
    <submittedName>
        <fullName evidence="1">FHA domain-containing protein</fullName>
    </submittedName>
</protein>
<dbReference type="KEGG" id="aos:AXE84_05195"/>
<sequence>MSALAFTILRLGYLVLLWFFLYLIVRVMRRDMADSPVAGPSRRRSMGGSEQPSGPPPRGRRRSATRLVITEGPLAGSTVPLSPSSIIIGRSPSCTLVLDDSYASSRHARVFPKDGAWWLEDLGSTNGTMMDGRPVHGAVELPMNIPVRIGQTTLELRS</sequence>
<dbReference type="PROSITE" id="PS50006">
    <property type="entry name" value="FHA_DOMAIN"/>
    <property type="match status" value="1"/>
</dbReference>
<dbReference type="InterPro" id="IPR008984">
    <property type="entry name" value="SMAD_FHA_dom_sf"/>
</dbReference>
<evidence type="ECO:0000313" key="2">
    <source>
        <dbReference type="Proteomes" id="UP001180729"/>
    </source>
</evidence>
<dbReference type="Gene3D" id="2.60.200.20">
    <property type="match status" value="1"/>
</dbReference>
<dbReference type="Proteomes" id="UP001180729">
    <property type="component" value="Unassembled WGS sequence"/>
</dbReference>
<proteinExistence type="predicted"/>
<reference evidence="1" key="1">
    <citation type="submission" date="2022-06" db="EMBL/GenBank/DDBJ databases">
        <title>Draft Genome Sequences of Three Actinomyces oris Strains, Isolated from Healthy Human Feces.</title>
        <authorList>
            <person name="Ye Y."/>
            <person name="Liu C."/>
            <person name="Zhao J."/>
            <person name="Xu J."/>
            <person name="Huang H."/>
            <person name="Wang B."/>
            <person name="Wei J."/>
            <person name="Jing X."/>
        </authorList>
    </citation>
    <scope>NUCLEOTIDE SEQUENCE</scope>
    <source>
        <strain evidence="1">CNGBCC1803368</strain>
    </source>
</reference>
<comment type="caution">
    <text evidence="1">The sequence shown here is derived from an EMBL/GenBank/DDBJ whole genome shotgun (WGS) entry which is preliminary data.</text>
</comment>
<dbReference type="Pfam" id="PF00498">
    <property type="entry name" value="FHA"/>
    <property type="match status" value="1"/>
</dbReference>
<dbReference type="RefSeq" id="WP_010612937.1">
    <property type="nucleotide sequence ID" value="NZ_CAUOQX010000005.1"/>
</dbReference>
<dbReference type="InterPro" id="IPR050923">
    <property type="entry name" value="Cell_Proc_Reg/RNA_Proc"/>
</dbReference>
<dbReference type="PANTHER" id="PTHR23308">
    <property type="entry name" value="NUCLEAR INHIBITOR OF PROTEIN PHOSPHATASE-1"/>
    <property type="match status" value="1"/>
</dbReference>
<name>A0A0X8K1M0_9ACTO</name>
<dbReference type="SUPFAM" id="SSF49879">
    <property type="entry name" value="SMAD/FHA domain"/>
    <property type="match status" value="1"/>
</dbReference>
<dbReference type="InterPro" id="IPR000253">
    <property type="entry name" value="FHA_dom"/>
</dbReference>
<dbReference type="SMART" id="SM00240">
    <property type="entry name" value="FHA"/>
    <property type="match status" value="1"/>
</dbReference>
<organism evidence="1 2">
    <name type="scientific">Actinomyces oris</name>
    <dbReference type="NCBI Taxonomy" id="544580"/>
    <lineage>
        <taxon>Bacteria</taxon>
        <taxon>Bacillati</taxon>
        <taxon>Actinomycetota</taxon>
        <taxon>Actinomycetes</taxon>
        <taxon>Actinomycetales</taxon>
        <taxon>Actinomycetaceae</taxon>
        <taxon>Actinomyces</taxon>
    </lineage>
</organism>